<evidence type="ECO:0000256" key="3">
    <source>
        <dbReference type="ARBA" id="ARBA00022741"/>
    </source>
</evidence>
<dbReference type="Pfam" id="PF00005">
    <property type="entry name" value="ABC_tran"/>
    <property type="match status" value="1"/>
</dbReference>
<keyword evidence="7" id="KW-1185">Reference proteome</keyword>
<dbReference type="AlphaFoldDB" id="A0A7R6PZG2"/>
<dbReference type="InterPro" id="IPR017871">
    <property type="entry name" value="ABC_transporter-like_CS"/>
</dbReference>
<comment type="similarity">
    <text evidence="1">Belongs to the ABC transporter superfamily.</text>
</comment>
<dbReference type="InterPro" id="IPR050153">
    <property type="entry name" value="Metal_Ion_Import_ABC"/>
</dbReference>
<dbReference type="PANTHER" id="PTHR42734">
    <property type="entry name" value="METAL TRANSPORT SYSTEM ATP-BINDING PROTEIN TM_0124-RELATED"/>
    <property type="match status" value="1"/>
</dbReference>
<dbReference type="PROSITE" id="PS00211">
    <property type="entry name" value="ABC_TRANSPORTER_1"/>
    <property type="match status" value="1"/>
</dbReference>
<dbReference type="GO" id="GO:0016887">
    <property type="term" value="F:ATP hydrolysis activity"/>
    <property type="evidence" value="ECO:0007669"/>
    <property type="project" value="InterPro"/>
</dbReference>
<dbReference type="GO" id="GO:0005524">
    <property type="term" value="F:ATP binding"/>
    <property type="evidence" value="ECO:0007669"/>
    <property type="project" value="UniProtKB-KW"/>
</dbReference>
<proteinExistence type="inferred from homology"/>
<dbReference type="SMART" id="SM00382">
    <property type="entry name" value="AAA"/>
    <property type="match status" value="1"/>
</dbReference>
<name>A0A7R6PZG2_9BACT</name>
<dbReference type="Gene3D" id="3.40.50.300">
    <property type="entry name" value="P-loop containing nucleotide triphosphate hydrolases"/>
    <property type="match status" value="1"/>
</dbReference>
<accession>A0A7R6PZG2</accession>
<reference evidence="6 7" key="1">
    <citation type="journal article" date="2012" name="Extremophiles">
        <title>Thermotomaculum hydrothermale gen. nov., sp. nov., a novel heterotrophic thermophile within the phylum Acidobacteria from a deep-sea hydrothermal vent chimney in the Southern Okinawa Trough.</title>
        <authorList>
            <person name="Izumi H."/>
            <person name="Nunoura T."/>
            <person name="Miyazaki M."/>
            <person name="Mino S."/>
            <person name="Toki T."/>
            <person name="Takai K."/>
            <person name="Sako Y."/>
            <person name="Sawabe T."/>
            <person name="Nakagawa S."/>
        </authorList>
    </citation>
    <scope>NUCLEOTIDE SEQUENCE [LARGE SCALE GENOMIC DNA]</scope>
    <source>
        <strain evidence="6 7">AC55</strain>
    </source>
</reference>
<dbReference type="KEGG" id="thyd:TTHT_1039"/>
<dbReference type="PROSITE" id="PS50893">
    <property type="entry name" value="ABC_TRANSPORTER_2"/>
    <property type="match status" value="1"/>
</dbReference>
<keyword evidence="3" id="KW-0547">Nucleotide-binding</keyword>
<dbReference type="EMBL" id="AP017470">
    <property type="protein sequence ID" value="BBB32578.1"/>
    <property type="molecule type" value="Genomic_DNA"/>
</dbReference>
<dbReference type="SUPFAM" id="SSF52540">
    <property type="entry name" value="P-loop containing nucleoside triphosphate hydrolases"/>
    <property type="match status" value="1"/>
</dbReference>
<evidence type="ECO:0000313" key="7">
    <source>
        <dbReference type="Proteomes" id="UP000595564"/>
    </source>
</evidence>
<protein>
    <submittedName>
        <fullName evidence="6">NitT/TauT family transport system ATP-binding protein</fullName>
    </submittedName>
</protein>
<dbReference type="RefSeq" id="WP_201328933.1">
    <property type="nucleotide sequence ID" value="NZ_AP017470.1"/>
</dbReference>
<evidence type="ECO:0000256" key="4">
    <source>
        <dbReference type="ARBA" id="ARBA00022840"/>
    </source>
</evidence>
<evidence type="ECO:0000259" key="5">
    <source>
        <dbReference type="PROSITE" id="PS50893"/>
    </source>
</evidence>
<dbReference type="Proteomes" id="UP000595564">
    <property type="component" value="Chromosome"/>
</dbReference>
<dbReference type="InterPro" id="IPR003593">
    <property type="entry name" value="AAA+_ATPase"/>
</dbReference>
<gene>
    <name evidence="6" type="ORF">TTHT_1039</name>
</gene>
<organism evidence="6 7">
    <name type="scientific">Thermotomaculum hydrothermale</name>
    <dbReference type="NCBI Taxonomy" id="981385"/>
    <lineage>
        <taxon>Bacteria</taxon>
        <taxon>Pseudomonadati</taxon>
        <taxon>Acidobacteriota</taxon>
        <taxon>Holophagae</taxon>
        <taxon>Thermotomaculales</taxon>
        <taxon>Thermotomaculaceae</taxon>
        <taxon>Thermotomaculum</taxon>
    </lineage>
</organism>
<dbReference type="PANTHER" id="PTHR42734:SF17">
    <property type="entry name" value="METAL TRANSPORT SYSTEM ATP-BINDING PROTEIN TM_0124-RELATED"/>
    <property type="match status" value="1"/>
</dbReference>
<dbReference type="InterPro" id="IPR027417">
    <property type="entry name" value="P-loop_NTPase"/>
</dbReference>
<keyword evidence="4 6" id="KW-0067">ATP-binding</keyword>
<evidence type="ECO:0000256" key="1">
    <source>
        <dbReference type="ARBA" id="ARBA00005417"/>
    </source>
</evidence>
<evidence type="ECO:0000313" key="6">
    <source>
        <dbReference type="EMBL" id="BBB32578.1"/>
    </source>
</evidence>
<feature type="domain" description="ABC transporter" evidence="5">
    <location>
        <begin position="3"/>
        <end position="201"/>
    </location>
</feature>
<sequence length="204" mass="23913">MKVKIDNVTFDYGNGVRIFENFFFENKSSLVLFKGRSGCGKTTLLNLLFGTLKPSKGEIKFSIKNPKKYMITQDIGLFPWLTGTENILLNKNLTKKDITSHSLYFLVEEHIEKKCFEMSFGQRRKVELLRAFLSQSDFYLFDEPLNFIDKDSRKLISDYIKELSKERLVIITSHYEEEIRDFGGEVYEFGDIFPIERLENVKIN</sequence>
<evidence type="ECO:0000256" key="2">
    <source>
        <dbReference type="ARBA" id="ARBA00022448"/>
    </source>
</evidence>
<keyword evidence="2" id="KW-0813">Transport</keyword>
<dbReference type="InterPro" id="IPR003439">
    <property type="entry name" value="ABC_transporter-like_ATP-bd"/>
</dbReference>